<organism evidence="1 2">
    <name type="scientific">Candidatus Shapirobacteria bacterium CG08_land_8_20_14_0_20_39_18</name>
    <dbReference type="NCBI Taxonomy" id="1974883"/>
    <lineage>
        <taxon>Bacteria</taxon>
        <taxon>Candidatus Shapironibacteriota</taxon>
    </lineage>
</organism>
<reference evidence="2" key="1">
    <citation type="submission" date="2017-09" db="EMBL/GenBank/DDBJ databases">
        <title>Depth-based differentiation of microbial function through sediment-hosted aquifers and enrichment of novel symbionts in the deep terrestrial subsurface.</title>
        <authorList>
            <person name="Probst A.J."/>
            <person name="Ladd B."/>
            <person name="Jarett J.K."/>
            <person name="Geller-Mcgrath D.E."/>
            <person name="Sieber C.M.K."/>
            <person name="Emerson J.B."/>
            <person name="Anantharaman K."/>
            <person name="Thomas B.C."/>
            <person name="Malmstrom R."/>
            <person name="Stieglmeier M."/>
            <person name="Klingl A."/>
            <person name="Woyke T."/>
            <person name="Ryan C.M."/>
            <person name="Banfield J.F."/>
        </authorList>
    </citation>
    <scope>NUCLEOTIDE SEQUENCE [LARGE SCALE GENOMIC DNA]</scope>
</reference>
<name>A0A2M6XDF3_9BACT</name>
<accession>A0A2M6XDF3</accession>
<dbReference type="Proteomes" id="UP000228996">
    <property type="component" value="Unassembled WGS sequence"/>
</dbReference>
<sequence length="167" mass="19062">MGMTTTKKINLSHLYRMTDSVGILEHSLMATPDLKEGYCVDDNARALRVALRLKDEKLIDTYLKFLVSAAGNNGFKNDLDQSFVWQTEEYGENFGRAMGALAETGKMGIRNDQKLTGMFLFDQNVKHITKSESLRSKAWLIYGLSIRSWCDPKLELELERYLKVKIS</sequence>
<dbReference type="EMBL" id="PEYO01000011">
    <property type="protein sequence ID" value="PIU03679.1"/>
    <property type="molecule type" value="Genomic_DNA"/>
</dbReference>
<dbReference type="AlphaFoldDB" id="A0A2M6XDF3"/>
<comment type="caution">
    <text evidence="1">The sequence shown here is derived from an EMBL/GenBank/DDBJ whole genome shotgun (WGS) entry which is preliminary data.</text>
</comment>
<gene>
    <name evidence="1" type="ORF">COT44_01990</name>
</gene>
<proteinExistence type="predicted"/>
<feature type="non-terminal residue" evidence="1">
    <location>
        <position position="167"/>
    </location>
</feature>
<protein>
    <submittedName>
        <fullName evidence="1">Uncharacterized protein</fullName>
    </submittedName>
</protein>
<evidence type="ECO:0000313" key="2">
    <source>
        <dbReference type="Proteomes" id="UP000228996"/>
    </source>
</evidence>
<evidence type="ECO:0000313" key="1">
    <source>
        <dbReference type="EMBL" id="PIU03679.1"/>
    </source>
</evidence>